<evidence type="ECO:0000256" key="4">
    <source>
        <dbReference type="ARBA" id="ARBA00022771"/>
    </source>
</evidence>
<dbReference type="Pfam" id="PF03110">
    <property type="entry name" value="SBP"/>
    <property type="match status" value="1"/>
</dbReference>
<dbReference type="GO" id="GO:0005634">
    <property type="term" value="C:nucleus"/>
    <property type="evidence" value="ECO:0007669"/>
    <property type="project" value="UniProtKB-SubCell"/>
</dbReference>
<dbReference type="SUPFAM" id="SSF103612">
    <property type="entry name" value="SBT domain"/>
    <property type="match status" value="1"/>
</dbReference>
<dbReference type="GO" id="GO:0000976">
    <property type="term" value="F:transcription cis-regulatory region binding"/>
    <property type="evidence" value="ECO:0007669"/>
    <property type="project" value="EnsemblPlants"/>
</dbReference>
<evidence type="ECO:0000259" key="11">
    <source>
        <dbReference type="PROSITE" id="PS51141"/>
    </source>
</evidence>
<dbReference type="FunFam" id="4.10.1100.10:FF:000001">
    <property type="entry name" value="Squamosa promoter-binding-like protein 14"/>
    <property type="match status" value="1"/>
</dbReference>
<evidence type="ECO:0000256" key="3">
    <source>
        <dbReference type="ARBA" id="ARBA00022723"/>
    </source>
</evidence>
<dbReference type="GO" id="GO:0010468">
    <property type="term" value="P:regulation of gene expression"/>
    <property type="evidence" value="ECO:0007669"/>
    <property type="project" value="EnsemblPlants"/>
</dbReference>
<keyword evidence="4 10" id="KW-0863">Zinc-finger</keyword>
<keyword evidence="7" id="KW-0238">DNA-binding</keyword>
<dbReference type="Proteomes" id="UP000008694">
    <property type="component" value="Unassembled WGS sequence"/>
</dbReference>
<keyword evidence="3" id="KW-0479">Metal-binding</keyword>
<keyword evidence="6" id="KW-0805">Transcription regulation</keyword>
<evidence type="ECO:0000256" key="6">
    <source>
        <dbReference type="ARBA" id="ARBA00023015"/>
    </source>
</evidence>
<dbReference type="Gene3D" id="4.10.1100.10">
    <property type="entry name" value="Transcription factor, SBP-box domain"/>
    <property type="match status" value="1"/>
</dbReference>
<accession>D7KWY9</accession>
<evidence type="ECO:0000313" key="12">
    <source>
        <dbReference type="EMBL" id="EFH63483.1"/>
    </source>
</evidence>
<dbReference type="HOGENOM" id="CLU_835095_0_0_1"/>
<keyword evidence="5" id="KW-0862">Zinc</keyword>
<evidence type="ECO:0000256" key="7">
    <source>
        <dbReference type="ARBA" id="ARBA00023125"/>
    </source>
</evidence>
<dbReference type="InterPro" id="IPR036893">
    <property type="entry name" value="SBP_sf"/>
</dbReference>
<evidence type="ECO:0000313" key="13">
    <source>
        <dbReference type="Proteomes" id="UP000008694"/>
    </source>
</evidence>
<comment type="subcellular location">
    <subcellularLocation>
        <location evidence="2">Nucleus</location>
    </subcellularLocation>
</comment>
<comment type="cofactor">
    <cofactor evidence="1">
        <name>Zn(2+)</name>
        <dbReference type="ChEBI" id="CHEBI:29105"/>
    </cofactor>
</comment>
<dbReference type="STRING" id="81972.D7KWY9"/>
<evidence type="ECO:0000256" key="10">
    <source>
        <dbReference type="PROSITE-ProRule" id="PRU00470"/>
    </source>
</evidence>
<dbReference type="InterPro" id="IPR044817">
    <property type="entry name" value="SBP-like"/>
</dbReference>
<sequence length="409" mass="46242">MDDSWSYGRSVFMSNETLLPFDSFAENRRFEHRFSNELRNDNDDVLISDMAGNSNGFSAVSITKVVPEEEEEENQSSSSKLSSHELNRIDFKLRSILDLGNDDDTSSRGFALPAKKSRASNLCSQNPLCQVYGCNMDLSSSKDYHKRHRVCEAHSKTSVVVVNGLEQRFCQQCSRFHFLSEFDDGKRSCRRRLAGHNERRRKPAFYFLPGKRHKLLRTSQGVVGNKFLENPSLVLPESFPGSLLYRVIDDDDHRASRLVSFKDEPTCSMFPAIGQNSSRTYESKPAIYSAEVSSIWDLHETAVSRSTCALSLLSAQSQQHLSQIPNTTFSITQPNQNPNHPSQVDYHEMEPLWIDPGKTNSAGSSSCKGKGPSTVDLLQLSSHLQRIEQQRNYTGDVKQEYNELYFPGS</sequence>
<name>D7KWY9_ARALL</name>
<keyword evidence="8" id="KW-0804">Transcription</keyword>
<evidence type="ECO:0000256" key="1">
    <source>
        <dbReference type="ARBA" id="ARBA00001947"/>
    </source>
</evidence>
<feature type="domain" description="SBP-type" evidence="11">
    <location>
        <begin position="126"/>
        <end position="203"/>
    </location>
</feature>
<dbReference type="OrthoDB" id="514967at2759"/>
<dbReference type="GO" id="GO:0008270">
    <property type="term" value="F:zinc ion binding"/>
    <property type="evidence" value="ECO:0007669"/>
    <property type="project" value="UniProtKB-KW"/>
</dbReference>
<protein>
    <recommendedName>
        <fullName evidence="11">SBP-type domain-containing protein</fullName>
    </recommendedName>
</protein>
<dbReference type="AlphaFoldDB" id="D7KWY9"/>
<keyword evidence="9" id="KW-0539">Nucleus</keyword>
<dbReference type="KEGG" id="aly:9323289"/>
<dbReference type="GO" id="GO:0042742">
    <property type="term" value="P:defense response to bacterium"/>
    <property type="evidence" value="ECO:0007669"/>
    <property type="project" value="EnsemblPlants"/>
</dbReference>
<evidence type="ECO:0000256" key="2">
    <source>
        <dbReference type="ARBA" id="ARBA00004123"/>
    </source>
</evidence>
<evidence type="ECO:0000256" key="5">
    <source>
        <dbReference type="ARBA" id="ARBA00022833"/>
    </source>
</evidence>
<evidence type="ECO:0000256" key="8">
    <source>
        <dbReference type="ARBA" id="ARBA00023163"/>
    </source>
</evidence>
<gene>
    <name evidence="12" type="ORF">ARALYDRAFT_339154</name>
</gene>
<dbReference type="eggNOG" id="ENOG502QUHN">
    <property type="taxonomic scope" value="Eukaryota"/>
</dbReference>
<dbReference type="InterPro" id="IPR004333">
    <property type="entry name" value="SBP_dom"/>
</dbReference>
<dbReference type="PANTHER" id="PTHR31251">
    <property type="entry name" value="SQUAMOSA PROMOTER-BINDING-LIKE PROTEIN 4"/>
    <property type="match status" value="1"/>
</dbReference>
<evidence type="ECO:0000256" key="9">
    <source>
        <dbReference type="ARBA" id="ARBA00023242"/>
    </source>
</evidence>
<dbReference type="PANTHER" id="PTHR31251:SF226">
    <property type="entry name" value="SQUAMOSA PROMOTER-BINDING-LIKE PROTEIN 6"/>
    <property type="match status" value="1"/>
</dbReference>
<keyword evidence="13" id="KW-1185">Reference proteome</keyword>
<reference evidence="13" key="1">
    <citation type="journal article" date="2011" name="Nat. Genet.">
        <title>The Arabidopsis lyrata genome sequence and the basis of rapid genome size change.</title>
        <authorList>
            <person name="Hu T.T."/>
            <person name="Pattyn P."/>
            <person name="Bakker E.G."/>
            <person name="Cao J."/>
            <person name="Cheng J.-F."/>
            <person name="Clark R.M."/>
            <person name="Fahlgren N."/>
            <person name="Fawcett J.A."/>
            <person name="Grimwood J."/>
            <person name="Gundlach H."/>
            <person name="Haberer G."/>
            <person name="Hollister J.D."/>
            <person name="Ossowski S."/>
            <person name="Ottilar R.P."/>
            <person name="Salamov A.A."/>
            <person name="Schneeberger K."/>
            <person name="Spannagl M."/>
            <person name="Wang X."/>
            <person name="Yang L."/>
            <person name="Nasrallah M.E."/>
            <person name="Bergelson J."/>
            <person name="Carrington J.C."/>
            <person name="Gaut B.S."/>
            <person name="Schmutz J."/>
            <person name="Mayer K.F.X."/>
            <person name="Van de Peer Y."/>
            <person name="Grigoriev I.V."/>
            <person name="Nordborg M."/>
            <person name="Weigel D."/>
            <person name="Guo Y.-L."/>
        </authorList>
    </citation>
    <scope>NUCLEOTIDE SEQUENCE [LARGE SCALE GENOMIC DNA]</scope>
    <source>
        <strain evidence="13">cv. MN47</strain>
    </source>
</reference>
<dbReference type="Gramene" id="fgenesh1_pg.C_scaffold_2001253">
    <property type="protein sequence ID" value="fgenesh1_pg.C_scaffold_2001253"/>
    <property type="gene ID" value="fgenesh1_pg.C_scaffold_2001253"/>
</dbReference>
<dbReference type="PROSITE" id="PS51141">
    <property type="entry name" value="ZF_SBP"/>
    <property type="match status" value="1"/>
</dbReference>
<organism evidence="13">
    <name type="scientific">Arabidopsis lyrata subsp. lyrata</name>
    <name type="common">Lyre-leaved rock-cress</name>
    <dbReference type="NCBI Taxonomy" id="81972"/>
    <lineage>
        <taxon>Eukaryota</taxon>
        <taxon>Viridiplantae</taxon>
        <taxon>Streptophyta</taxon>
        <taxon>Embryophyta</taxon>
        <taxon>Tracheophyta</taxon>
        <taxon>Spermatophyta</taxon>
        <taxon>Magnoliopsida</taxon>
        <taxon>eudicotyledons</taxon>
        <taxon>Gunneridae</taxon>
        <taxon>Pentapetalae</taxon>
        <taxon>rosids</taxon>
        <taxon>malvids</taxon>
        <taxon>Brassicales</taxon>
        <taxon>Brassicaceae</taxon>
        <taxon>Camelineae</taxon>
        <taxon>Arabidopsis</taxon>
    </lineage>
</organism>
<proteinExistence type="predicted"/>
<dbReference type="EMBL" id="GL348714">
    <property type="protein sequence ID" value="EFH63483.1"/>
    <property type="molecule type" value="Genomic_DNA"/>
</dbReference>